<organism evidence="1">
    <name type="scientific">Anguilla anguilla</name>
    <name type="common">European freshwater eel</name>
    <name type="synonym">Muraena anguilla</name>
    <dbReference type="NCBI Taxonomy" id="7936"/>
    <lineage>
        <taxon>Eukaryota</taxon>
        <taxon>Metazoa</taxon>
        <taxon>Chordata</taxon>
        <taxon>Craniata</taxon>
        <taxon>Vertebrata</taxon>
        <taxon>Euteleostomi</taxon>
        <taxon>Actinopterygii</taxon>
        <taxon>Neopterygii</taxon>
        <taxon>Teleostei</taxon>
        <taxon>Anguilliformes</taxon>
        <taxon>Anguillidae</taxon>
        <taxon>Anguilla</taxon>
    </lineage>
</organism>
<dbReference type="EMBL" id="GBXM01069029">
    <property type="protein sequence ID" value="JAH39548.1"/>
    <property type="molecule type" value="Transcribed_RNA"/>
</dbReference>
<sequence>MHIAGEIHENTLKTGLPLRTEAFFKYKTQGTCPHRLTWK</sequence>
<proteinExistence type="predicted"/>
<reference evidence="1" key="2">
    <citation type="journal article" date="2015" name="Fish Shellfish Immunol.">
        <title>Early steps in the European eel (Anguilla anguilla)-Vibrio vulnificus interaction in the gills: Role of the RtxA13 toxin.</title>
        <authorList>
            <person name="Callol A."/>
            <person name="Pajuelo D."/>
            <person name="Ebbesson L."/>
            <person name="Teles M."/>
            <person name="MacKenzie S."/>
            <person name="Amaro C."/>
        </authorList>
    </citation>
    <scope>NUCLEOTIDE SEQUENCE</scope>
</reference>
<dbReference type="AlphaFoldDB" id="A0A0E9SGB2"/>
<protein>
    <submittedName>
        <fullName evidence="1">Uncharacterized protein</fullName>
    </submittedName>
</protein>
<accession>A0A0E9SGB2</accession>
<reference evidence="1" key="1">
    <citation type="submission" date="2014-11" db="EMBL/GenBank/DDBJ databases">
        <authorList>
            <person name="Amaro Gonzalez C."/>
        </authorList>
    </citation>
    <scope>NUCLEOTIDE SEQUENCE</scope>
</reference>
<evidence type="ECO:0000313" key="1">
    <source>
        <dbReference type="EMBL" id="JAH39548.1"/>
    </source>
</evidence>
<name>A0A0E9SGB2_ANGAN</name>